<dbReference type="EMBL" id="JANPWB010000005">
    <property type="protein sequence ID" value="KAJ1189161.1"/>
    <property type="molecule type" value="Genomic_DNA"/>
</dbReference>
<evidence type="ECO:0000313" key="2">
    <source>
        <dbReference type="EMBL" id="KAJ1189161.1"/>
    </source>
</evidence>
<organism evidence="2 3">
    <name type="scientific">Pleurodeles waltl</name>
    <name type="common">Iberian ribbed newt</name>
    <dbReference type="NCBI Taxonomy" id="8319"/>
    <lineage>
        <taxon>Eukaryota</taxon>
        <taxon>Metazoa</taxon>
        <taxon>Chordata</taxon>
        <taxon>Craniata</taxon>
        <taxon>Vertebrata</taxon>
        <taxon>Euteleostomi</taxon>
        <taxon>Amphibia</taxon>
        <taxon>Batrachia</taxon>
        <taxon>Caudata</taxon>
        <taxon>Salamandroidea</taxon>
        <taxon>Salamandridae</taxon>
        <taxon>Pleurodelinae</taxon>
        <taxon>Pleurodeles</taxon>
    </lineage>
</organism>
<accession>A0AAV7ULB4</accession>
<feature type="region of interest" description="Disordered" evidence="1">
    <location>
        <begin position="106"/>
        <end position="246"/>
    </location>
</feature>
<feature type="compositionally biased region" description="Basic and acidic residues" evidence="1">
    <location>
        <begin position="179"/>
        <end position="202"/>
    </location>
</feature>
<feature type="region of interest" description="Disordered" evidence="1">
    <location>
        <begin position="1"/>
        <end position="93"/>
    </location>
</feature>
<feature type="compositionally biased region" description="Basic and acidic residues" evidence="1">
    <location>
        <begin position="13"/>
        <end position="80"/>
    </location>
</feature>
<sequence length="297" mass="32749">MGLGKCETQKNAQRQEIEIGRQECTTERRTERREGGDNLKKKEGEKWWVEGKRQQGRKEKMVRSGEENDRESELGRERIAKMKVGGRGNSKKGEWQCSQIAGYAAPISERRCPRSRANSVSGCLDDRGAGVSNAKLDFRVLERRNKDDGPNEESGGGERGDCLPEREPDENIPELPKTTPEDPDRVRDTGDRRSQEVTEETPKRRHVPGGAWLSKAVAGEESESSWETVREGVTQGGGAESGGCRGDGAWSKALFIAEITRGLKTDLQHTTGAPSEVAKAFTEVHREAMGRTGKSAG</sequence>
<keyword evidence="3" id="KW-1185">Reference proteome</keyword>
<name>A0AAV7ULB4_PLEWA</name>
<feature type="compositionally biased region" description="Basic and acidic residues" evidence="1">
    <location>
        <begin position="156"/>
        <end position="166"/>
    </location>
</feature>
<evidence type="ECO:0000256" key="1">
    <source>
        <dbReference type="SAM" id="MobiDB-lite"/>
    </source>
</evidence>
<gene>
    <name evidence="2" type="ORF">NDU88_005912</name>
</gene>
<protein>
    <submittedName>
        <fullName evidence="2">Uncharacterized protein</fullName>
    </submittedName>
</protein>
<dbReference type="Proteomes" id="UP001066276">
    <property type="component" value="Chromosome 3_1"/>
</dbReference>
<proteinExistence type="predicted"/>
<comment type="caution">
    <text evidence="2">The sequence shown here is derived from an EMBL/GenBank/DDBJ whole genome shotgun (WGS) entry which is preliminary data.</text>
</comment>
<reference evidence="2" key="1">
    <citation type="journal article" date="2022" name="bioRxiv">
        <title>Sequencing and chromosome-scale assembly of the giantPleurodeles waltlgenome.</title>
        <authorList>
            <person name="Brown T."/>
            <person name="Elewa A."/>
            <person name="Iarovenko S."/>
            <person name="Subramanian E."/>
            <person name="Araus A.J."/>
            <person name="Petzold A."/>
            <person name="Susuki M."/>
            <person name="Suzuki K.-i.T."/>
            <person name="Hayashi T."/>
            <person name="Toyoda A."/>
            <person name="Oliveira C."/>
            <person name="Osipova E."/>
            <person name="Leigh N.D."/>
            <person name="Simon A."/>
            <person name="Yun M.H."/>
        </authorList>
    </citation>
    <scope>NUCLEOTIDE SEQUENCE</scope>
    <source>
        <strain evidence="2">20211129_DDA</strain>
        <tissue evidence="2">Liver</tissue>
    </source>
</reference>
<feature type="compositionally biased region" description="Gly residues" evidence="1">
    <location>
        <begin position="234"/>
        <end position="246"/>
    </location>
</feature>
<dbReference type="AlphaFoldDB" id="A0AAV7ULB4"/>
<evidence type="ECO:0000313" key="3">
    <source>
        <dbReference type="Proteomes" id="UP001066276"/>
    </source>
</evidence>
<feature type="compositionally biased region" description="Basic and acidic residues" evidence="1">
    <location>
        <begin position="136"/>
        <end position="149"/>
    </location>
</feature>